<dbReference type="AlphaFoldDB" id="A0AAV4TAU4"/>
<keyword evidence="2" id="KW-1185">Reference proteome</keyword>
<comment type="caution">
    <text evidence="1">The sequence shown here is derived from an EMBL/GenBank/DDBJ whole genome shotgun (WGS) entry which is preliminary data.</text>
</comment>
<evidence type="ECO:0000313" key="1">
    <source>
        <dbReference type="EMBL" id="GIY41907.1"/>
    </source>
</evidence>
<dbReference type="EMBL" id="BPLQ01009126">
    <property type="protein sequence ID" value="GIY41907.1"/>
    <property type="molecule type" value="Genomic_DNA"/>
</dbReference>
<gene>
    <name evidence="1" type="ORF">CDAR_318161</name>
</gene>
<organism evidence="1 2">
    <name type="scientific">Caerostris darwini</name>
    <dbReference type="NCBI Taxonomy" id="1538125"/>
    <lineage>
        <taxon>Eukaryota</taxon>
        <taxon>Metazoa</taxon>
        <taxon>Ecdysozoa</taxon>
        <taxon>Arthropoda</taxon>
        <taxon>Chelicerata</taxon>
        <taxon>Arachnida</taxon>
        <taxon>Araneae</taxon>
        <taxon>Araneomorphae</taxon>
        <taxon>Entelegynae</taxon>
        <taxon>Araneoidea</taxon>
        <taxon>Araneidae</taxon>
        <taxon>Caerostris</taxon>
    </lineage>
</organism>
<accession>A0AAV4TAU4</accession>
<reference evidence="1 2" key="1">
    <citation type="submission" date="2021-06" db="EMBL/GenBank/DDBJ databases">
        <title>Caerostris darwini draft genome.</title>
        <authorList>
            <person name="Kono N."/>
            <person name="Arakawa K."/>
        </authorList>
    </citation>
    <scope>NUCLEOTIDE SEQUENCE [LARGE SCALE GENOMIC DNA]</scope>
</reference>
<dbReference type="Proteomes" id="UP001054837">
    <property type="component" value="Unassembled WGS sequence"/>
</dbReference>
<name>A0AAV4TAU4_9ARAC</name>
<evidence type="ECO:0000313" key="2">
    <source>
        <dbReference type="Proteomes" id="UP001054837"/>
    </source>
</evidence>
<sequence>MSYSFNFAGKENTNHEINTRDYFPNHLSMKEKEFDILFTGLEWFKRLNNFLTYEQCQLKTSEKSPRQVSVLRKSLAFEVINIDRIGLIEPSAAIKHRYVLCLIRVDRHSRWTEAIHLKDLIPKLKR</sequence>
<proteinExistence type="predicted"/>
<protein>
    <submittedName>
        <fullName evidence="1">Uncharacterized protein</fullName>
    </submittedName>
</protein>